<reference evidence="7" key="2">
    <citation type="submission" date="2021-12" db="EMBL/GenBank/DDBJ databases">
        <title>Resequencing data analysis of finger millet.</title>
        <authorList>
            <person name="Hatakeyama M."/>
            <person name="Aluri S."/>
            <person name="Balachadran M.T."/>
            <person name="Sivarajan S.R."/>
            <person name="Poveda L."/>
            <person name="Shimizu-Inatsugi R."/>
            <person name="Schlapbach R."/>
            <person name="Sreeman S.M."/>
            <person name="Shimizu K.K."/>
        </authorList>
    </citation>
    <scope>NUCLEOTIDE SEQUENCE</scope>
</reference>
<sequence length="680" mass="79148">MDEVRRQVEAETTEVIMCLQEELLLLQQQLEASNNNELLTKQNLNELQQERKQLNDKLHEVLKENESFSSIIMKKEKEIEMLTNDWDRLAADIESYLLDGNAALVEASDQVAFMSKPFSRRKWVEDRIQKMCQGISERDELLQELQNRLKEADDIRCDLDLKLKSLRGAMQAVHEVHQQEKSDQEKEIYLLRSELSEHGSVNNQQVKQIHTIELLLDESIETFVQKEVLEQNYVSLQRGMVEEICQLNTQLDKSKRYLAHLLSQAQDKDHAIEKLKNEECTVLLNLMYDVLKAKGIIHELGVGLNELRSSITVHPEVTVSQNSDLNFEDRVDLKTLEGFQPADQQNSEVLCQFCKEMEFTVERLQIMQSEMAAILQEKDNMKEFYCQNQRSMKDLSAEVVRLNSDIIEKEQCYEARLKELEIKMQDKDHASAVSVISWNKEKEALEHEVWEVKLLAAQKSFEASILIDKFEEASENAKLEAEKYKEKEDLFIVKNDDMLNKINSLKMLLDMKEQNYNLMEKKFQASLFEANGLALELEEDIRLLQNLLSEKLDLISSDVNWMKTKVQQSAELTRTWLAENWLEIIGKDCAISVFHLCHMSILLERIMGLNAENGFLQRGLCNSNSLITELREHNDKAKNELEMCTVLKGKLLLDINHSFSRIATKKEHEVTELELEIRFF</sequence>
<evidence type="ECO:0000256" key="2">
    <source>
        <dbReference type="ARBA" id="ARBA00022741"/>
    </source>
</evidence>
<keyword evidence="5" id="KW-0505">Motor protein</keyword>
<accession>A0AAV5FHV2</accession>
<evidence type="ECO:0000256" key="4">
    <source>
        <dbReference type="ARBA" id="ARBA00023054"/>
    </source>
</evidence>
<dbReference type="Proteomes" id="UP001054889">
    <property type="component" value="Unassembled WGS sequence"/>
</dbReference>
<gene>
    <name evidence="7" type="primary">gb24091</name>
    <name evidence="7" type="ORF">PR202_gb24091</name>
</gene>
<keyword evidence="8" id="KW-1185">Reference proteome</keyword>
<evidence type="ECO:0000313" key="8">
    <source>
        <dbReference type="Proteomes" id="UP001054889"/>
    </source>
</evidence>
<dbReference type="GO" id="GO:0005524">
    <property type="term" value="F:ATP binding"/>
    <property type="evidence" value="ECO:0007669"/>
    <property type="project" value="UniProtKB-KW"/>
</dbReference>
<keyword evidence="4 6" id="KW-0175">Coiled coil</keyword>
<feature type="coiled-coil region" evidence="6">
    <location>
        <begin position="467"/>
        <end position="522"/>
    </location>
</feature>
<name>A0AAV5FHV2_ELECO</name>
<keyword evidence="3" id="KW-0067">ATP-binding</keyword>
<keyword evidence="1" id="KW-0493">Microtubule</keyword>
<evidence type="ECO:0000256" key="5">
    <source>
        <dbReference type="ARBA" id="ARBA00023175"/>
    </source>
</evidence>
<evidence type="ECO:0000256" key="3">
    <source>
        <dbReference type="ARBA" id="ARBA00022840"/>
    </source>
</evidence>
<dbReference type="AlphaFoldDB" id="A0AAV5FHV2"/>
<dbReference type="EMBL" id="BQKI01000088">
    <property type="protein sequence ID" value="GJN35334.1"/>
    <property type="molecule type" value="Genomic_DNA"/>
</dbReference>
<dbReference type="GO" id="GO:0005874">
    <property type="term" value="C:microtubule"/>
    <property type="evidence" value="ECO:0007669"/>
    <property type="project" value="UniProtKB-KW"/>
</dbReference>
<evidence type="ECO:0000313" key="7">
    <source>
        <dbReference type="EMBL" id="GJN35334.1"/>
    </source>
</evidence>
<evidence type="ECO:0000256" key="1">
    <source>
        <dbReference type="ARBA" id="ARBA00022701"/>
    </source>
</evidence>
<feature type="coiled-coil region" evidence="6">
    <location>
        <begin position="16"/>
        <end position="64"/>
    </location>
</feature>
<evidence type="ECO:0000256" key="6">
    <source>
        <dbReference type="SAM" id="Coils"/>
    </source>
</evidence>
<protein>
    <submittedName>
        <fullName evidence="7">Uncharacterized protein</fullName>
    </submittedName>
</protein>
<proteinExistence type="predicted"/>
<reference evidence="7" key="1">
    <citation type="journal article" date="2018" name="DNA Res.">
        <title>Multiple hybrid de novo genome assembly of finger millet, an orphan allotetraploid crop.</title>
        <authorList>
            <person name="Hatakeyama M."/>
            <person name="Aluri S."/>
            <person name="Balachadran M.T."/>
            <person name="Sivarajan S.R."/>
            <person name="Patrignani A."/>
            <person name="Gruter S."/>
            <person name="Poveda L."/>
            <person name="Shimizu-Inatsugi R."/>
            <person name="Baeten J."/>
            <person name="Francoijs K.J."/>
            <person name="Nataraja K.N."/>
            <person name="Reddy Y.A.N."/>
            <person name="Phadnis S."/>
            <person name="Ravikumar R.L."/>
            <person name="Schlapbach R."/>
            <person name="Sreeman S.M."/>
            <person name="Shimizu K.K."/>
        </authorList>
    </citation>
    <scope>NUCLEOTIDE SEQUENCE</scope>
</reference>
<dbReference type="InterPro" id="IPR044986">
    <property type="entry name" value="KIF15/KIN-12"/>
</dbReference>
<keyword evidence="2" id="KW-0547">Nucleotide-binding</keyword>
<dbReference type="PANTHER" id="PTHR37739:SF8">
    <property type="entry name" value="KINESIN-LIKE PROTEIN KIN-12D"/>
    <property type="match status" value="1"/>
</dbReference>
<dbReference type="PANTHER" id="PTHR37739">
    <property type="entry name" value="KINESIN-LIKE PROTEIN KIN-12D"/>
    <property type="match status" value="1"/>
</dbReference>
<organism evidence="7 8">
    <name type="scientific">Eleusine coracana subsp. coracana</name>
    <dbReference type="NCBI Taxonomy" id="191504"/>
    <lineage>
        <taxon>Eukaryota</taxon>
        <taxon>Viridiplantae</taxon>
        <taxon>Streptophyta</taxon>
        <taxon>Embryophyta</taxon>
        <taxon>Tracheophyta</taxon>
        <taxon>Spermatophyta</taxon>
        <taxon>Magnoliopsida</taxon>
        <taxon>Liliopsida</taxon>
        <taxon>Poales</taxon>
        <taxon>Poaceae</taxon>
        <taxon>PACMAD clade</taxon>
        <taxon>Chloridoideae</taxon>
        <taxon>Cynodonteae</taxon>
        <taxon>Eleusininae</taxon>
        <taxon>Eleusine</taxon>
    </lineage>
</organism>
<comment type="caution">
    <text evidence="7">The sequence shown here is derived from an EMBL/GenBank/DDBJ whole genome shotgun (WGS) entry which is preliminary data.</text>
</comment>